<dbReference type="AlphaFoldDB" id="A0A2T0AN74"/>
<dbReference type="GO" id="GO:0006302">
    <property type="term" value="P:double-strand break repair"/>
    <property type="evidence" value="ECO:0007669"/>
    <property type="project" value="InterPro"/>
</dbReference>
<dbReference type="PANTHER" id="PTHR32114:SF2">
    <property type="entry name" value="ABC TRANSPORTER ABCH.3"/>
    <property type="match status" value="1"/>
</dbReference>
<dbReference type="GO" id="GO:0016887">
    <property type="term" value="F:ATP hydrolysis activity"/>
    <property type="evidence" value="ECO:0007669"/>
    <property type="project" value="InterPro"/>
</dbReference>
<evidence type="ECO:0000256" key="3">
    <source>
        <dbReference type="ARBA" id="ARBA00013368"/>
    </source>
</evidence>
<dbReference type="InterPro" id="IPR027417">
    <property type="entry name" value="P-loop_NTPase"/>
</dbReference>
<organism evidence="5 6">
    <name type="scientific">Clostridium thermopalmarium DSM 5974</name>
    <dbReference type="NCBI Taxonomy" id="1121340"/>
    <lineage>
        <taxon>Bacteria</taxon>
        <taxon>Bacillati</taxon>
        <taxon>Bacillota</taxon>
        <taxon>Clostridia</taxon>
        <taxon>Eubacteriales</taxon>
        <taxon>Clostridiaceae</taxon>
        <taxon>Clostridium</taxon>
    </lineage>
</organism>
<comment type="similarity">
    <text evidence="1">Belongs to the SMC family. SbcC subfamily.</text>
</comment>
<protein>
    <recommendedName>
        <fullName evidence="3">Nuclease SbcCD subunit C</fullName>
    </recommendedName>
</protein>
<name>A0A2T0AN74_9CLOT</name>
<sequence length="207" mass="23875">MKFKKIILKDFFRFYGKQEIDLSVDNNKTVVVLIGENGRGKTTILSAFNFVLYGKLLEPLIEDNMLNYKKRAELGKNLSTEASVELLFEEAKTNYIMKRYIDFKKDEDGNIVKLSSKPKACVYRVRENGDIEELDLKMFENRILIPENLSSFFFFDGERINRLAKVDGKAEIKKAILNILGISNIDNAKSDLSKVKKILINESKKIF</sequence>
<proteinExistence type="inferred from homology"/>
<dbReference type="OrthoDB" id="9795626at2"/>
<evidence type="ECO:0000256" key="1">
    <source>
        <dbReference type="ARBA" id="ARBA00006930"/>
    </source>
</evidence>
<dbReference type="SUPFAM" id="SSF52540">
    <property type="entry name" value="P-loop containing nucleoside triphosphate hydrolases"/>
    <property type="match status" value="1"/>
</dbReference>
<feature type="domain" description="Rad50/SbcC-type AAA" evidence="4">
    <location>
        <begin position="6"/>
        <end position="196"/>
    </location>
</feature>
<gene>
    <name evidence="5" type="ORF">CPAL_22690</name>
</gene>
<dbReference type="Gene3D" id="3.40.50.300">
    <property type="entry name" value="P-loop containing nucleotide triphosphate hydrolases"/>
    <property type="match status" value="1"/>
</dbReference>
<reference evidence="5 6" key="1">
    <citation type="submission" date="2018-03" db="EMBL/GenBank/DDBJ databases">
        <title>Genome sequence of Clostridium thermopalmarium DSM 5974.</title>
        <authorList>
            <person name="Poehlein A."/>
            <person name="Daniel R."/>
        </authorList>
    </citation>
    <scope>NUCLEOTIDE SEQUENCE [LARGE SCALE GENOMIC DNA]</scope>
    <source>
        <strain evidence="5 6">DSM 5974</strain>
    </source>
</reference>
<evidence type="ECO:0000259" key="4">
    <source>
        <dbReference type="Pfam" id="PF13476"/>
    </source>
</evidence>
<dbReference type="Proteomes" id="UP000239614">
    <property type="component" value="Unassembled WGS sequence"/>
</dbReference>
<comment type="subunit">
    <text evidence="2">Heterodimer of SbcC and SbcD.</text>
</comment>
<dbReference type="EMBL" id="PVXN01000057">
    <property type="protein sequence ID" value="PRR70317.1"/>
    <property type="molecule type" value="Genomic_DNA"/>
</dbReference>
<dbReference type="Pfam" id="PF13476">
    <property type="entry name" value="AAA_23"/>
    <property type="match status" value="1"/>
</dbReference>
<evidence type="ECO:0000313" key="6">
    <source>
        <dbReference type="Proteomes" id="UP000239614"/>
    </source>
</evidence>
<dbReference type="InterPro" id="IPR038729">
    <property type="entry name" value="Rad50/SbcC_AAA"/>
</dbReference>
<dbReference type="PANTHER" id="PTHR32114">
    <property type="entry name" value="ABC TRANSPORTER ABCH.3"/>
    <property type="match status" value="1"/>
</dbReference>
<evidence type="ECO:0000256" key="2">
    <source>
        <dbReference type="ARBA" id="ARBA00011322"/>
    </source>
</evidence>
<keyword evidence="6" id="KW-1185">Reference proteome</keyword>
<accession>A0A2T0AN74</accession>
<dbReference type="RefSeq" id="WP_106024657.1">
    <property type="nucleotide sequence ID" value="NZ_PVXN01000057.1"/>
</dbReference>
<comment type="caution">
    <text evidence="5">The sequence shown here is derived from an EMBL/GenBank/DDBJ whole genome shotgun (WGS) entry which is preliminary data.</text>
</comment>
<evidence type="ECO:0000313" key="5">
    <source>
        <dbReference type="EMBL" id="PRR70317.1"/>
    </source>
</evidence>